<protein>
    <submittedName>
        <fullName evidence="4">Potassium channel protein</fullName>
    </submittedName>
</protein>
<dbReference type="SUPFAM" id="SSF51735">
    <property type="entry name" value="NAD(P)-binding Rossmann-fold domains"/>
    <property type="match status" value="2"/>
</dbReference>
<keyword evidence="4" id="KW-0406">Ion transport</keyword>
<feature type="transmembrane region" description="Helical" evidence="1">
    <location>
        <begin position="18"/>
        <end position="36"/>
    </location>
</feature>
<feature type="domain" description="RCK N-terminal" evidence="2">
    <location>
        <begin position="121"/>
        <end position="237"/>
    </location>
</feature>
<dbReference type="InterPro" id="IPR036291">
    <property type="entry name" value="NAD(P)-bd_dom_sf"/>
</dbReference>
<feature type="domain" description="RCK C-terminal" evidence="3">
    <location>
        <begin position="471"/>
        <end position="554"/>
    </location>
</feature>
<evidence type="ECO:0000313" key="4">
    <source>
        <dbReference type="EMBL" id="AXR82468.1"/>
    </source>
</evidence>
<dbReference type="Proteomes" id="UP000258613">
    <property type="component" value="Chromosome"/>
</dbReference>
<name>A0A346PSH3_9EURY</name>
<dbReference type="PANTHER" id="PTHR43833">
    <property type="entry name" value="POTASSIUM CHANNEL PROTEIN 2-RELATED-RELATED"/>
    <property type="match status" value="1"/>
</dbReference>
<dbReference type="GO" id="GO:0008324">
    <property type="term" value="F:monoatomic cation transmembrane transporter activity"/>
    <property type="evidence" value="ECO:0007669"/>
    <property type="project" value="InterPro"/>
</dbReference>
<reference evidence="5" key="1">
    <citation type="submission" date="2018-02" db="EMBL/GenBank/DDBJ databases">
        <title>Phenotypic and genomic properties of facultatively anaerobic sulfur-reducing natronoarchaea from hypersaline soda lakes.</title>
        <authorList>
            <person name="Sorokin D.Y."/>
            <person name="Kublanov I.V."/>
            <person name="Roman P."/>
            <person name="Sinninghe Damste J.S."/>
            <person name="Golyshin P.N."/>
            <person name="Rojo D."/>
            <person name="Ciordia S."/>
            <person name="Mena M.D.C."/>
            <person name="Ferrer M."/>
            <person name="Messina E."/>
            <person name="Smedile F."/>
            <person name="La Spada G."/>
            <person name="La Cono V."/>
            <person name="Yakimov M.M."/>
        </authorList>
    </citation>
    <scope>NUCLEOTIDE SEQUENCE [LARGE SCALE GENOMIC DNA]</scope>
    <source>
        <strain evidence="5">AArc-Mg</strain>
    </source>
</reference>
<gene>
    <name evidence="4" type="ORF">AArcMg_2476</name>
</gene>
<organism evidence="4 5">
    <name type="scientific">Natrarchaeobaculum sulfurireducens</name>
    <dbReference type="NCBI Taxonomy" id="2044521"/>
    <lineage>
        <taxon>Archaea</taxon>
        <taxon>Methanobacteriati</taxon>
        <taxon>Methanobacteriota</taxon>
        <taxon>Stenosarchaea group</taxon>
        <taxon>Halobacteria</taxon>
        <taxon>Halobacteriales</taxon>
        <taxon>Natrialbaceae</taxon>
        <taxon>Natrarchaeobaculum</taxon>
    </lineage>
</organism>
<dbReference type="PANTHER" id="PTHR43833:SF13">
    <property type="entry name" value="POTASSIUM CHANNEL PROTEIN 2-RELATED"/>
    <property type="match status" value="1"/>
</dbReference>
<dbReference type="AlphaFoldDB" id="A0A346PSH3"/>
<dbReference type="PROSITE" id="PS51201">
    <property type="entry name" value="RCK_N"/>
    <property type="match status" value="2"/>
</dbReference>
<proteinExistence type="predicted"/>
<dbReference type="OrthoDB" id="43518at2157"/>
<dbReference type="SUPFAM" id="SSF116726">
    <property type="entry name" value="TrkA C-terminal domain-like"/>
    <property type="match status" value="2"/>
</dbReference>
<evidence type="ECO:0000256" key="1">
    <source>
        <dbReference type="SAM" id="Phobius"/>
    </source>
</evidence>
<evidence type="ECO:0000259" key="3">
    <source>
        <dbReference type="PROSITE" id="PS51202"/>
    </source>
</evidence>
<dbReference type="InterPro" id="IPR036721">
    <property type="entry name" value="RCK_C_sf"/>
</dbReference>
<dbReference type="Pfam" id="PF02080">
    <property type="entry name" value="TrkA_C"/>
    <property type="match status" value="2"/>
</dbReference>
<feature type="domain" description="RCK C-terminal" evidence="3">
    <location>
        <begin position="258"/>
        <end position="342"/>
    </location>
</feature>
<evidence type="ECO:0000259" key="2">
    <source>
        <dbReference type="PROSITE" id="PS51201"/>
    </source>
</evidence>
<keyword evidence="1" id="KW-0812">Transmembrane</keyword>
<dbReference type="KEGG" id="nag:AArcMg_2476"/>
<keyword evidence="1" id="KW-0472">Membrane</keyword>
<dbReference type="Gene3D" id="3.30.70.1450">
    <property type="entry name" value="Regulator of K+ conductance, C-terminal domain"/>
    <property type="match status" value="2"/>
</dbReference>
<keyword evidence="4" id="KW-0407">Ion channel</keyword>
<dbReference type="RefSeq" id="WP_117369102.1">
    <property type="nucleotide sequence ID" value="NZ_CP027033.1"/>
</dbReference>
<dbReference type="InterPro" id="IPR003148">
    <property type="entry name" value="RCK_N"/>
</dbReference>
<sequence>MSTSTLSITEETNWPRRIALTVAGVIGLIVVYTYIYQWAVWTFVGEEISVLQALQVVTEALTTAGFGGDTDLWRQSDALALLVVAMNLSGVLLVFLIIPLYAVPLFRQAMETRPPTTSDLTDHVIICGYSAQDEVLRKELQAVNIPYLYVESDPELVTELNERGLNAIVGDLESSDTYRAANATHAQALVADIDDETNPTVILSANQVNPDLRTISCIKDIGSETYHRYAGADDIVSTRQLLGTSLGLRAAGTYAEKLQQAIEVESDLRVTGLLVEKGSDLVGQTLREARAFDQIGVTIVGAWIGGKFVVTPDPDTEIEENTILLVAGEQSNFEGVQTRQIPAHHEHEPRVVVCGYGTVGQSVVETVQAEGLDADAIDIAPKDGVDIHGDITEPETFERANVEDARAVVLSIDEDTTTIYATLILNQLAPDTEIVARADDDDTVQKLYNAGADFVLSLSNLTGESLASLLVEETEILTPDVNFEFIRTSVLAFTGQSLSELDLRKRTGCTVVAVERGGNVLTDISANFTIEEDDVLIVAGSEASRNRFHQLVAEMEKSDKS</sequence>
<dbReference type="GeneID" id="37642967"/>
<keyword evidence="5" id="KW-1185">Reference proteome</keyword>
<dbReference type="InterPro" id="IPR006037">
    <property type="entry name" value="RCK_C"/>
</dbReference>
<keyword evidence="1" id="KW-1133">Transmembrane helix</keyword>
<dbReference type="InterPro" id="IPR050721">
    <property type="entry name" value="Trk_Ktr_HKT_K-transport"/>
</dbReference>
<dbReference type="PROSITE" id="PS51202">
    <property type="entry name" value="RCK_C"/>
    <property type="match status" value="2"/>
</dbReference>
<accession>A0A346PSH3</accession>
<dbReference type="Gene3D" id="3.40.50.720">
    <property type="entry name" value="NAD(P)-binding Rossmann-like Domain"/>
    <property type="match status" value="2"/>
</dbReference>
<dbReference type="Pfam" id="PF02254">
    <property type="entry name" value="TrkA_N"/>
    <property type="match status" value="2"/>
</dbReference>
<feature type="transmembrane region" description="Helical" evidence="1">
    <location>
        <begin position="78"/>
        <end position="103"/>
    </location>
</feature>
<keyword evidence="4" id="KW-0813">Transport</keyword>
<dbReference type="EMBL" id="CP027033">
    <property type="protein sequence ID" value="AXR82468.1"/>
    <property type="molecule type" value="Genomic_DNA"/>
</dbReference>
<dbReference type="GO" id="GO:0006813">
    <property type="term" value="P:potassium ion transport"/>
    <property type="evidence" value="ECO:0007669"/>
    <property type="project" value="InterPro"/>
</dbReference>
<feature type="domain" description="RCK N-terminal" evidence="2">
    <location>
        <begin position="348"/>
        <end position="456"/>
    </location>
</feature>
<evidence type="ECO:0000313" key="5">
    <source>
        <dbReference type="Proteomes" id="UP000258613"/>
    </source>
</evidence>